<name>A0AAV1XY89_LUPLU</name>
<organism evidence="4 5">
    <name type="scientific">Lupinus luteus</name>
    <name type="common">European yellow lupine</name>
    <dbReference type="NCBI Taxonomy" id="3873"/>
    <lineage>
        <taxon>Eukaryota</taxon>
        <taxon>Viridiplantae</taxon>
        <taxon>Streptophyta</taxon>
        <taxon>Embryophyta</taxon>
        <taxon>Tracheophyta</taxon>
        <taxon>Spermatophyta</taxon>
        <taxon>Magnoliopsida</taxon>
        <taxon>eudicotyledons</taxon>
        <taxon>Gunneridae</taxon>
        <taxon>Pentapetalae</taxon>
        <taxon>rosids</taxon>
        <taxon>fabids</taxon>
        <taxon>Fabales</taxon>
        <taxon>Fabaceae</taxon>
        <taxon>Papilionoideae</taxon>
        <taxon>50 kb inversion clade</taxon>
        <taxon>genistoids sensu lato</taxon>
        <taxon>core genistoids</taxon>
        <taxon>Genisteae</taxon>
        <taxon>Lupinus</taxon>
    </lineage>
</organism>
<dbReference type="GO" id="GO:0005634">
    <property type="term" value="C:nucleus"/>
    <property type="evidence" value="ECO:0007669"/>
    <property type="project" value="UniProtKB-ARBA"/>
</dbReference>
<dbReference type="PANTHER" id="PTHR12048">
    <property type="entry name" value="CCAAT-BINDING FACTOR-RELATED"/>
    <property type="match status" value="1"/>
</dbReference>
<feature type="compositionally biased region" description="Polar residues" evidence="2">
    <location>
        <begin position="62"/>
        <end position="79"/>
    </location>
</feature>
<dbReference type="InterPro" id="IPR005612">
    <property type="entry name" value="CCAAT-binding_factor"/>
</dbReference>
<dbReference type="AlphaFoldDB" id="A0AAV1XY89"/>
<evidence type="ECO:0000259" key="3">
    <source>
        <dbReference type="Pfam" id="PF03914"/>
    </source>
</evidence>
<evidence type="ECO:0000256" key="1">
    <source>
        <dbReference type="ARBA" id="ARBA00007797"/>
    </source>
</evidence>
<evidence type="ECO:0000256" key="2">
    <source>
        <dbReference type="SAM" id="MobiDB-lite"/>
    </source>
</evidence>
<evidence type="ECO:0000313" key="4">
    <source>
        <dbReference type="EMBL" id="CAL0326297.1"/>
    </source>
</evidence>
<comment type="caution">
    <text evidence="4">The sequence shown here is derived from an EMBL/GenBank/DDBJ whole genome shotgun (WGS) entry which is preliminary data.</text>
</comment>
<dbReference type="PANTHER" id="PTHR12048:SF0">
    <property type="entry name" value="CCAAT_ENHANCER-BINDING PROTEIN ZETA"/>
    <property type="match status" value="1"/>
</dbReference>
<reference evidence="4 5" key="1">
    <citation type="submission" date="2024-03" db="EMBL/GenBank/DDBJ databases">
        <authorList>
            <person name="Martinez-Hernandez J."/>
        </authorList>
    </citation>
    <scope>NUCLEOTIDE SEQUENCE [LARGE SCALE GENOMIC DNA]</scope>
</reference>
<evidence type="ECO:0000313" key="5">
    <source>
        <dbReference type="Proteomes" id="UP001497480"/>
    </source>
</evidence>
<comment type="similarity">
    <text evidence="1">Belongs to the CBF/MAK21 family.</text>
</comment>
<dbReference type="EMBL" id="CAXHTB010000019">
    <property type="protein sequence ID" value="CAL0326297.1"/>
    <property type="molecule type" value="Genomic_DNA"/>
</dbReference>
<feature type="region of interest" description="Disordered" evidence="2">
    <location>
        <begin position="58"/>
        <end position="96"/>
    </location>
</feature>
<dbReference type="Proteomes" id="UP001497480">
    <property type="component" value="Unassembled WGS sequence"/>
</dbReference>
<feature type="domain" description="CCAAT-binding factor" evidence="3">
    <location>
        <begin position="12"/>
        <end position="79"/>
    </location>
</feature>
<proteinExistence type="inferred from homology"/>
<protein>
    <recommendedName>
        <fullName evidence="3">CCAAT-binding factor domain-containing protein</fullName>
    </recommendedName>
</protein>
<feature type="compositionally biased region" description="Acidic residues" evidence="2">
    <location>
        <begin position="80"/>
        <end position="94"/>
    </location>
</feature>
<sequence>MFIISLRNQRIQQPPQYACACLFLLSEVLKARPPLWNLVLQNEYIDDEVEYFEDVIKETDNEPSTTSNKQANETGLIQNDDSESEDDASDDASEDRDFVLARKETNGIISKSATLTQYIQNKQVVNEWIKKEMLNLRR</sequence>
<dbReference type="InterPro" id="IPR040155">
    <property type="entry name" value="CEBPZ/Mak21-like"/>
</dbReference>
<gene>
    <name evidence="4" type="ORF">LLUT_LOCUS27357</name>
</gene>
<dbReference type="Pfam" id="PF03914">
    <property type="entry name" value="CBF"/>
    <property type="match status" value="1"/>
</dbReference>
<accession>A0AAV1XY89</accession>
<keyword evidence="5" id="KW-1185">Reference proteome</keyword>